<accession>A0A1I2CSF3</accession>
<dbReference type="OrthoDB" id="1452603at2"/>
<dbReference type="InterPro" id="IPR029060">
    <property type="entry name" value="PIN-like_dom_sf"/>
</dbReference>
<evidence type="ECO:0000313" key="2">
    <source>
        <dbReference type="Proteomes" id="UP000199513"/>
    </source>
</evidence>
<proteinExistence type="predicted"/>
<dbReference type="SUPFAM" id="SSF88723">
    <property type="entry name" value="PIN domain-like"/>
    <property type="match status" value="1"/>
</dbReference>
<reference evidence="1 2" key="1">
    <citation type="submission" date="2016-10" db="EMBL/GenBank/DDBJ databases">
        <authorList>
            <person name="de Groot N.N."/>
        </authorList>
    </citation>
    <scope>NUCLEOTIDE SEQUENCE [LARGE SCALE GENOMIC DNA]</scope>
    <source>
        <strain>GEY</strain>
        <strain evidence="2">DSM 9560</strain>
    </source>
</reference>
<keyword evidence="2" id="KW-1185">Reference proteome</keyword>
<dbReference type="RefSeq" id="WP_091540659.1">
    <property type="nucleotide sequence ID" value="NZ_FONY01000005.1"/>
</dbReference>
<evidence type="ECO:0000313" key="1">
    <source>
        <dbReference type="EMBL" id="SFE71085.1"/>
    </source>
</evidence>
<organism evidence="1 2">
    <name type="scientific">Thermoflexibacter ruber</name>
    <dbReference type="NCBI Taxonomy" id="1003"/>
    <lineage>
        <taxon>Bacteria</taxon>
        <taxon>Pseudomonadati</taxon>
        <taxon>Bacteroidota</taxon>
        <taxon>Cytophagia</taxon>
        <taxon>Cytophagales</taxon>
        <taxon>Thermoflexibacteraceae</taxon>
        <taxon>Thermoflexibacter</taxon>
    </lineage>
</organism>
<dbReference type="Proteomes" id="UP000199513">
    <property type="component" value="Unassembled WGS sequence"/>
</dbReference>
<dbReference type="EMBL" id="FONY01000005">
    <property type="protein sequence ID" value="SFE71085.1"/>
    <property type="molecule type" value="Genomic_DNA"/>
</dbReference>
<dbReference type="AlphaFoldDB" id="A0A1I2CSF3"/>
<evidence type="ECO:0008006" key="3">
    <source>
        <dbReference type="Google" id="ProtNLM"/>
    </source>
</evidence>
<name>A0A1I2CSF3_9BACT</name>
<sequence>MQNILVDTCFWFGLFDKNDQWHKSALDILEATKKENRYLIPFPSLYEILHTQFVKNNKNNFDAFLKSHQVNFIKDDKYIKKAFERCLKPENYKYSLVDLVLRMMITGVNISIQAFITFNSNDFHDVCQERGITLLSS</sequence>
<gene>
    <name evidence="1" type="ORF">SAMN04488541_1005129</name>
</gene>
<dbReference type="Gene3D" id="3.40.50.1010">
    <property type="entry name" value="5'-nuclease"/>
    <property type="match status" value="1"/>
</dbReference>
<protein>
    <recommendedName>
        <fullName evidence="3">PIN domain-containing protein</fullName>
    </recommendedName>
</protein>